<sequence>MSAEYNNNSTGASCNYANLGNYNEGYSMNIAPQGKVTSGAYIVPTWSPISYDSLTGEVPSCSGYSGINAAYSGAGGGKCQTTYRTSLCGGGSP</sequence>
<accession>A0A6C0ELC9</accession>
<dbReference type="EMBL" id="MN738878">
    <property type="protein sequence ID" value="QHT29522.1"/>
    <property type="molecule type" value="Genomic_DNA"/>
</dbReference>
<name>A0A6C0ELC9_9ZZZZ</name>
<protein>
    <submittedName>
        <fullName evidence="1">Uncharacterized protein</fullName>
    </submittedName>
</protein>
<dbReference type="AlphaFoldDB" id="A0A6C0ELC9"/>
<organism evidence="1">
    <name type="scientific">viral metagenome</name>
    <dbReference type="NCBI Taxonomy" id="1070528"/>
    <lineage>
        <taxon>unclassified sequences</taxon>
        <taxon>metagenomes</taxon>
        <taxon>organismal metagenomes</taxon>
    </lineage>
</organism>
<proteinExistence type="predicted"/>
<reference evidence="1" key="1">
    <citation type="journal article" date="2020" name="Nature">
        <title>Giant virus diversity and host interactions through global metagenomics.</title>
        <authorList>
            <person name="Schulz F."/>
            <person name="Roux S."/>
            <person name="Paez-Espino D."/>
            <person name="Jungbluth S."/>
            <person name="Walsh D.A."/>
            <person name="Denef V.J."/>
            <person name="McMahon K.D."/>
            <person name="Konstantinidis K.T."/>
            <person name="Eloe-Fadrosh E.A."/>
            <person name="Kyrpides N.C."/>
            <person name="Woyke T."/>
        </authorList>
    </citation>
    <scope>NUCLEOTIDE SEQUENCE</scope>
    <source>
        <strain evidence="1">GVMAG-M-3300005589-24</strain>
    </source>
</reference>
<evidence type="ECO:0000313" key="1">
    <source>
        <dbReference type="EMBL" id="QHT29522.1"/>
    </source>
</evidence>